<proteinExistence type="inferred from homology"/>
<evidence type="ECO:0000256" key="3">
    <source>
        <dbReference type="ARBA" id="ARBA00022801"/>
    </source>
</evidence>
<dbReference type="InterPro" id="IPR032291">
    <property type="entry name" value="Abn2_C"/>
</dbReference>
<accession>A0ABY2UHZ1</accession>
<dbReference type="InterPro" id="IPR013320">
    <property type="entry name" value="ConA-like_dom_sf"/>
</dbReference>
<evidence type="ECO:0000313" key="9">
    <source>
        <dbReference type="Proteomes" id="UP000306791"/>
    </source>
</evidence>
<dbReference type="InterPro" id="IPR046780">
    <property type="entry name" value="aBig_2"/>
</dbReference>
<sequence>MKSNQRASYQALVLSTILLTTGCLDSDSGGGDGPIVKPQPDPQPERPRVPDTADPTAEASAILYNDMPVHDPSVIRDDDGVFYVFGSHLAAARSRDLMIWEEVAPGITADTVDQNKLFNTYSSEISEGIEWVGGHKGSWAADVIKLNDGRYYFYYNHCANPESETGDCNTPRSYLGVAVSESIEGPYTDLGIFLRSGLTAEEVAAGYGPEGFSETEYNAWIHPNAIDPDVFHDKDGKLWMTYGSYSGGIFILEMDETTGKPLPGQGYGKHLTGGDHSAIEGTYMLYSPESDYYYLFMSFGGFVSTDGYNIRVARSKNPDGPFLDAEGNDMVDARGNWDSIAPYGVKLMGGFEFESDVGDTVASRGYLAPGHNSAYYDANTGKHLLIAHTRFPNRGEQHSVRVHELYVNADGWLVASPQRYAPIAGDNIVDSNDLNGTYKLINHGKDINRTAKPTHYVTLNDDGTISGEVSGEYAHNVENPERISFTLNIDGTSVTYQGVTQWQWSEVSDSLVPVFTAVSGSGESIWGSKMESLADSEVMANISDALVLPASSTDNRLTLPTRGTRAAEITWASSNEQVIKPNGDVVRPNVGAGDQTVTLTATIELNGATSSKSFDITIPQRQAYNRTAWFPFENNLTESAGRFDPATETGDRINSTGTIAYGAGQAGEALLLDGSNGVLLPEGLINNYEYTVSFWANPSIVTGFTTAFFGAVNEQIDANNAPYSNNWVSFLPQSWDGNTMLWSGSEVWFDGSAGERIAEGTWTHMAFSVNKGLVNVYLNGEQKFSGGSLSDFFSNNTGKFALGVNYWDTPFTGMIDELKIYEAALTAEEVRFLDIDNKSDAELLASAAAILDLGDLSAIAENIQLPVTGPYAAAIHWTSSDPAVIEVSGDTAIVTRPQGTDAEVALTAIVTLNGAQETKSFIATVKSSGLPEPVAHYRFEQNLDETTGNFGSGTVVGKLINETGGAITYAQGVIGQAAVFDGASGVVLPDSLIADNNYSFTLWLSPSALTAYTTSFFGWASDSSWISLLPNGFGNDTMLWSGTAWYDANTGAQIPQDNWSQLAVTVSGGDVSVYINGENAFSGSNFPDVFGPAAERHFALGVNFWDTPYAGMMDELKIYADAIPASDMVKLYEAELLAEQ</sequence>
<dbReference type="Proteomes" id="UP000306791">
    <property type="component" value="Unassembled WGS sequence"/>
</dbReference>
<dbReference type="Gene3D" id="2.115.10.20">
    <property type="entry name" value="Glycosyl hydrolase domain, family 43"/>
    <property type="match status" value="1"/>
</dbReference>
<evidence type="ECO:0000256" key="4">
    <source>
        <dbReference type="ARBA" id="ARBA00023295"/>
    </source>
</evidence>
<evidence type="ECO:0000259" key="7">
    <source>
        <dbReference type="Pfam" id="PF20578"/>
    </source>
</evidence>
<dbReference type="InterPro" id="IPR006710">
    <property type="entry name" value="Glyco_hydro_43"/>
</dbReference>
<dbReference type="Pfam" id="PF20578">
    <property type="entry name" value="aBig_2"/>
    <property type="match status" value="2"/>
</dbReference>
<comment type="caution">
    <text evidence="8">The sequence shown here is derived from an EMBL/GenBank/DDBJ whole genome shotgun (WGS) entry which is preliminary data.</text>
</comment>
<dbReference type="InterPro" id="IPR023296">
    <property type="entry name" value="Glyco_hydro_beta-prop_sf"/>
</dbReference>
<dbReference type="SUPFAM" id="SSF75005">
    <property type="entry name" value="Arabinanase/levansucrase/invertase"/>
    <property type="match status" value="1"/>
</dbReference>
<reference evidence="8 9" key="1">
    <citation type="submission" date="2019-05" db="EMBL/GenBank/DDBJ databases">
        <title>Microbulbifer harenosus sp. nov., an alginate-degrading bacterium isolated from coastal sand.</title>
        <authorList>
            <person name="Huang H."/>
            <person name="Mo K."/>
            <person name="Bao S."/>
        </authorList>
    </citation>
    <scope>NUCLEOTIDE SEQUENCE [LARGE SCALE GENOMIC DNA]</scope>
    <source>
        <strain evidence="8 9">HB161719</strain>
    </source>
</reference>
<comment type="similarity">
    <text evidence="2">Belongs to the glycosyl hydrolase 43 family.</text>
</comment>
<dbReference type="Pfam" id="PF13385">
    <property type="entry name" value="Laminin_G_3"/>
    <property type="match status" value="2"/>
</dbReference>
<dbReference type="PANTHER" id="PTHR43301">
    <property type="entry name" value="ARABINAN ENDO-1,5-ALPHA-L-ARABINOSIDASE"/>
    <property type="match status" value="1"/>
</dbReference>
<keyword evidence="9" id="KW-1185">Reference proteome</keyword>
<dbReference type="EMBL" id="VANI01000010">
    <property type="protein sequence ID" value="TLM77237.1"/>
    <property type="molecule type" value="Genomic_DNA"/>
</dbReference>
<keyword evidence="4" id="KW-0326">Glycosidase</keyword>
<evidence type="ECO:0000313" key="8">
    <source>
        <dbReference type="EMBL" id="TLM77237.1"/>
    </source>
</evidence>
<feature type="domain" description="Atrophied bacterial Ig" evidence="7">
    <location>
        <begin position="846"/>
        <end position="927"/>
    </location>
</feature>
<feature type="domain" description="Extracellular endo-alpha-(1-&gt;5)-L-arabinanase C-terminal" evidence="6">
    <location>
        <begin position="417"/>
        <end position="527"/>
    </location>
</feature>
<comment type="pathway">
    <text evidence="1">Glycan metabolism; L-arabinan degradation.</text>
</comment>
<dbReference type="PANTHER" id="PTHR43301:SF3">
    <property type="entry name" value="ARABINAN ENDO-1,5-ALPHA-L-ARABINOSIDASE A-RELATED"/>
    <property type="match status" value="1"/>
</dbReference>
<organism evidence="8 9">
    <name type="scientific">Microbulbifer harenosus</name>
    <dbReference type="NCBI Taxonomy" id="2576840"/>
    <lineage>
        <taxon>Bacteria</taxon>
        <taxon>Pseudomonadati</taxon>
        <taxon>Pseudomonadota</taxon>
        <taxon>Gammaproteobacteria</taxon>
        <taxon>Cellvibrionales</taxon>
        <taxon>Microbulbiferaceae</taxon>
        <taxon>Microbulbifer</taxon>
    </lineage>
</organism>
<evidence type="ECO:0000256" key="1">
    <source>
        <dbReference type="ARBA" id="ARBA00004834"/>
    </source>
</evidence>
<feature type="region of interest" description="Disordered" evidence="5">
    <location>
        <begin position="28"/>
        <end position="55"/>
    </location>
</feature>
<gene>
    <name evidence="8" type="ORF">FDY93_09860</name>
</gene>
<evidence type="ECO:0000259" key="6">
    <source>
        <dbReference type="Pfam" id="PF16369"/>
    </source>
</evidence>
<dbReference type="Gene3D" id="2.40.128.10">
    <property type="match status" value="1"/>
</dbReference>
<name>A0ABY2UHZ1_9GAMM</name>
<keyword evidence="3 8" id="KW-0378">Hydrolase</keyword>
<dbReference type="Pfam" id="PF16369">
    <property type="entry name" value="GH43_C"/>
    <property type="match status" value="1"/>
</dbReference>
<dbReference type="GO" id="GO:0016787">
    <property type="term" value="F:hydrolase activity"/>
    <property type="evidence" value="ECO:0007669"/>
    <property type="project" value="UniProtKB-KW"/>
</dbReference>
<dbReference type="SUPFAM" id="SSF49899">
    <property type="entry name" value="Concanavalin A-like lectins/glucanases"/>
    <property type="match status" value="2"/>
</dbReference>
<dbReference type="PROSITE" id="PS51257">
    <property type="entry name" value="PROKAR_LIPOPROTEIN"/>
    <property type="match status" value="1"/>
</dbReference>
<dbReference type="Gene3D" id="2.60.120.200">
    <property type="match status" value="2"/>
</dbReference>
<feature type="domain" description="Atrophied bacterial Ig" evidence="7">
    <location>
        <begin position="550"/>
        <end position="620"/>
    </location>
</feature>
<dbReference type="InterPro" id="IPR050727">
    <property type="entry name" value="GH43_arabinanases"/>
</dbReference>
<dbReference type="RefSeq" id="WP_138235579.1">
    <property type="nucleotide sequence ID" value="NZ_CP185860.1"/>
</dbReference>
<evidence type="ECO:0000256" key="2">
    <source>
        <dbReference type="ARBA" id="ARBA00009865"/>
    </source>
</evidence>
<protein>
    <submittedName>
        <fullName evidence="8">Glycoside hydrolase</fullName>
    </submittedName>
</protein>
<evidence type="ECO:0000256" key="5">
    <source>
        <dbReference type="SAM" id="MobiDB-lite"/>
    </source>
</evidence>
<dbReference type="Pfam" id="PF04616">
    <property type="entry name" value="Glyco_hydro_43"/>
    <property type="match status" value="1"/>
</dbReference>